<proteinExistence type="predicted"/>
<sequence>MDEKANVVEMDACADVGSDEGPDEKDDEEEERRVESDFSFDYEPDGSLFPDRGGDGDGDAVAGGVDSSNSASFATFTGTEASAVDVENRSPPPGRIRLDPPASKPKPVKIKSGQPVGNRDETGTNTSSTLQSSSNRLGGADLRSFRSSLEAKRSSKDVDLDCAETSFAKMNRVRALNAKDTLRQKLASIQNASTNLGGGMIQMMLILREENEAKAEARRADEEQRRRDELAAREERCKSEKKEAEERRLQESLAREEHVCRDREDARARTQELAMIFGAFTMEPYLQRLSSLRRSMLLDTREMLGEGNKCSIVEL</sequence>
<feature type="region of interest" description="Disordered" evidence="2">
    <location>
        <begin position="1"/>
        <end position="141"/>
    </location>
</feature>
<feature type="compositionally biased region" description="Acidic residues" evidence="2">
    <location>
        <begin position="17"/>
        <end position="30"/>
    </location>
</feature>
<dbReference type="PANTHER" id="PTHR34409">
    <property type="entry name" value="SET DOMAIN-CONTAINING PROTEIN"/>
    <property type="match status" value="1"/>
</dbReference>
<organism evidence="3">
    <name type="scientific">Phytophthora nicotianae</name>
    <name type="common">Potato buckeye rot agent</name>
    <name type="synonym">Phytophthora parasitica</name>
    <dbReference type="NCBI Taxonomy" id="4792"/>
    <lineage>
        <taxon>Eukaryota</taxon>
        <taxon>Sar</taxon>
        <taxon>Stramenopiles</taxon>
        <taxon>Oomycota</taxon>
        <taxon>Peronosporomycetes</taxon>
        <taxon>Peronosporales</taxon>
        <taxon>Peronosporaceae</taxon>
        <taxon>Phytophthora</taxon>
    </lineage>
</organism>
<reference evidence="3" key="1">
    <citation type="submission" date="2013-11" db="EMBL/GenBank/DDBJ databases">
        <title>The Genome Sequence of Phytophthora parasitica IAC_01/95.</title>
        <authorList>
            <consortium name="The Broad Institute Genomics Platform"/>
            <person name="Russ C."/>
            <person name="Tyler B."/>
            <person name="Panabieres F."/>
            <person name="Shan W."/>
            <person name="Tripathy S."/>
            <person name="Grunwald N."/>
            <person name="Machado M."/>
            <person name="Johnson C.S."/>
            <person name="Arredondo F."/>
            <person name="Hong C."/>
            <person name="Coffey M."/>
            <person name="Young S.K."/>
            <person name="Zeng Q."/>
            <person name="Gargeya S."/>
            <person name="Fitzgerald M."/>
            <person name="Abouelleil A."/>
            <person name="Alvarado L."/>
            <person name="Chapman S.B."/>
            <person name="Gainer-Dewar J."/>
            <person name="Goldberg J."/>
            <person name="Griggs A."/>
            <person name="Gujja S."/>
            <person name="Hansen M."/>
            <person name="Howarth C."/>
            <person name="Imamovic A."/>
            <person name="Ireland A."/>
            <person name="Larimer J."/>
            <person name="McCowan C."/>
            <person name="Murphy C."/>
            <person name="Pearson M."/>
            <person name="Poon T.W."/>
            <person name="Priest M."/>
            <person name="Roberts A."/>
            <person name="Saif S."/>
            <person name="Shea T."/>
            <person name="Sykes S."/>
            <person name="Wortman J."/>
            <person name="Nusbaum C."/>
            <person name="Birren B."/>
        </authorList>
    </citation>
    <scope>NUCLEOTIDE SEQUENCE [LARGE SCALE GENOMIC DNA]</scope>
    <source>
        <strain evidence="3">IAC_01/95</strain>
    </source>
</reference>
<evidence type="ECO:0000313" key="3">
    <source>
        <dbReference type="EMBL" id="ETM42204.1"/>
    </source>
</evidence>
<dbReference type="EMBL" id="KI693847">
    <property type="protein sequence ID" value="ETM42204.1"/>
    <property type="molecule type" value="Genomic_DNA"/>
</dbReference>
<gene>
    <name evidence="3" type="ORF">L914_12106</name>
</gene>
<evidence type="ECO:0000256" key="2">
    <source>
        <dbReference type="SAM" id="MobiDB-lite"/>
    </source>
</evidence>
<feature type="coiled-coil region" evidence="1">
    <location>
        <begin position="203"/>
        <end position="247"/>
    </location>
</feature>
<feature type="compositionally biased region" description="Polar residues" evidence="2">
    <location>
        <begin position="67"/>
        <end position="80"/>
    </location>
</feature>
<dbReference type="VEuPathDB" id="FungiDB:PPTG_13188"/>
<dbReference type="AlphaFoldDB" id="W2N3B1"/>
<protein>
    <submittedName>
        <fullName evidence="3">Uncharacterized protein</fullName>
    </submittedName>
</protein>
<feature type="compositionally biased region" description="Low complexity" evidence="2">
    <location>
        <begin position="123"/>
        <end position="134"/>
    </location>
</feature>
<dbReference type="PANTHER" id="PTHR34409:SF1">
    <property type="entry name" value="MYB-LIKE DOMAIN-CONTAINING PROTEIN"/>
    <property type="match status" value="1"/>
</dbReference>
<evidence type="ECO:0000256" key="1">
    <source>
        <dbReference type="SAM" id="Coils"/>
    </source>
</evidence>
<dbReference type="Proteomes" id="UP000054532">
    <property type="component" value="Unassembled WGS sequence"/>
</dbReference>
<keyword evidence="1" id="KW-0175">Coiled coil</keyword>
<accession>W2N3B1</accession>
<name>W2N3B1_PHYNI</name>